<reference evidence="3" key="1">
    <citation type="submission" date="2017-08" db="EMBL/GenBank/DDBJ databases">
        <authorList>
            <person name="de Groot N.N."/>
        </authorList>
    </citation>
    <scope>NUCLEOTIDE SEQUENCE [LARGE SCALE GENOMIC DNA]</scope>
</reference>
<keyword evidence="3" id="KW-1185">Reference proteome</keyword>
<evidence type="ECO:0000313" key="2">
    <source>
        <dbReference type="EMBL" id="ASZ74686.1"/>
    </source>
</evidence>
<dbReference type="EMBL" id="MF668280">
    <property type="protein sequence ID" value="ASZ74686.1"/>
    <property type="molecule type" value="Genomic_DNA"/>
</dbReference>
<proteinExistence type="predicted"/>
<protein>
    <recommendedName>
        <fullName evidence="4">Minor tail protein</fullName>
    </recommendedName>
</protein>
<evidence type="ECO:0000313" key="3">
    <source>
        <dbReference type="Proteomes" id="UP000226037"/>
    </source>
</evidence>
<evidence type="ECO:0008006" key="4">
    <source>
        <dbReference type="Google" id="ProtNLM"/>
    </source>
</evidence>
<feature type="region of interest" description="Disordered" evidence="1">
    <location>
        <begin position="444"/>
        <end position="471"/>
    </location>
</feature>
<feature type="region of interest" description="Disordered" evidence="1">
    <location>
        <begin position="366"/>
        <end position="424"/>
    </location>
</feature>
<evidence type="ECO:0000256" key="1">
    <source>
        <dbReference type="SAM" id="MobiDB-lite"/>
    </source>
</evidence>
<gene>
    <name evidence="2" type="ORF">SEA_PHABBA_117</name>
</gene>
<dbReference type="Proteomes" id="UP000226037">
    <property type="component" value="Segment"/>
</dbReference>
<name>A0A249XSK7_9CAUD</name>
<feature type="compositionally biased region" description="Gly residues" evidence="1">
    <location>
        <begin position="444"/>
        <end position="470"/>
    </location>
</feature>
<feature type="compositionally biased region" description="Low complexity" evidence="1">
    <location>
        <begin position="366"/>
        <end position="376"/>
    </location>
</feature>
<organism evidence="2 3">
    <name type="scientific">Mycobacterium phage Phabba</name>
    <dbReference type="NCBI Taxonomy" id="2027899"/>
    <lineage>
        <taxon>Viruses</taxon>
        <taxon>Duplodnaviria</taxon>
        <taxon>Heunggongvirae</taxon>
        <taxon>Uroviricota</taxon>
        <taxon>Caudoviricetes</taxon>
        <taxon>Ceeclamvirinae</taxon>
        <taxon>Myrnavirus</taxon>
        <taxon>Myrnavirus phabba</taxon>
        <taxon>Myranavirus phabba</taxon>
    </lineage>
</organism>
<sequence>MSRMVMRAMAKPGLRRIGVASAEVSNIPVPAGTKTGDLMLLFVYRDGSATAPTQIGGWTALFAPSTANTQWANVFYRYATSNSENVGTWTGCSGMSIAVYRNAYPVMLGNQIINNASSATVTWPALPMYGIDTVRRPTVIGFSAHRSVNSAQGMRTPPAGMVNIGGLDGATSDYGIHEAANVNTFAGGSVASGETASGYVTASIEILPINTMSFLVNVANLTGLPTPSDRDALISIRGAGGTGGSSKLSASGNGRGAAGGGGGAWIKNVRIPAAALSPTWSLVRGISPTPPVGNSGLVGNAGGDSYFMSGSNYAIAGGGQGGGAGGAGTQALGGAGGVVGGLGYTAVEEAENGAAGGNGGQSGALNGSVGANSTRAGPGGGGGGANVSSAGTGAAGGSSANQAGGGASGSPSAQGGDTAGGGGGGGTAGAGFGGVGNNGGAGAQGAGGGGGGGKEGGSGSGGAGGRGGDGYARVDFVAKAA</sequence>
<accession>A0A249XSK7</accession>
<feature type="compositionally biased region" description="Low complexity" evidence="1">
    <location>
        <begin position="386"/>
        <end position="402"/>
    </location>
</feature>